<organism evidence="2 3">
    <name type="scientific">Nocardia yunnanensis</name>
    <dbReference type="NCBI Taxonomy" id="2382165"/>
    <lineage>
        <taxon>Bacteria</taxon>
        <taxon>Bacillati</taxon>
        <taxon>Actinomycetota</taxon>
        <taxon>Actinomycetes</taxon>
        <taxon>Mycobacteriales</taxon>
        <taxon>Nocardiaceae</taxon>
        <taxon>Nocardia</taxon>
    </lineage>
</organism>
<proteinExistence type="predicted"/>
<evidence type="ECO:0000313" key="3">
    <source>
        <dbReference type="Proteomes" id="UP000267164"/>
    </source>
</evidence>
<dbReference type="KEGG" id="nyu:D7D52_18205"/>
<dbReference type="InterPro" id="IPR023213">
    <property type="entry name" value="CAT-like_dom_sf"/>
</dbReference>
<dbReference type="Gene3D" id="3.30.559.30">
    <property type="entry name" value="Nonribosomal peptide synthetase, condensation domain"/>
    <property type="match status" value="1"/>
</dbReference>
<keyword evidence="2" id="KW-0808">Transferase</keyword>
<dbReference type="GO" id="GO:0008610">
    <property type="term" value="P:lipid biosynthetic process"/>
    <property type="evidence" value="ECO:0007669"/>
    <property type="project" value="UniProtKB-ARBA"/>
</dbReference>
<dbReference type="EMBL" id="CP032568">
    <property type="protein sequence ID" value="AYF75466.1"/>
    <property type="molecule type" value="Genomic_DNA"/>
</dbReference>
<evidence type="ECO:0000313" key="2">
    <source>
        <dbReference type="EMBL" id="AYF75466.1"/>
    </source>
</evidence>
<dbReference type="Proteomes" id="UP000267164">
    <property type="component" value="Chromosome"/>
</dbReference>
<name>A0A386ZD73_9NOCA</name>
<accession>A0A386ZD73</accession>
<evidence type="ECO:0000259" key="1">
    <source>
        <dbReference type="Pfam" id="PF00668"/>
    </source>
</evidence>
<dbReference type="RefSeq" id="WP_120738005.1">
    <property type="nucleotide sequence ID" value="NZ_CP032568.1"/>
</dbReference>
<keyword evidence="3" id="KW-1185">Reference proteome</keyword>
<keyword evidence="2" id="KW-0012">Acyltransferase</keyword>
<dbReference type="Gene3D" id="3.30.559.10">
    <property type="entry name" value="Chloramphenicol acetyltransferase-like domain"/>
    <property type="match status" value="1"/>
</dbReference>
<gene>
    <name evidence="2" type="ORF">D7D52_18205</name>
</gene>
<protein>
    <submittedName>
        <fullName evidence="2">Acyltransferase</fullName>
    </submittedName>
</protein>
<dbReference type="GO" id="GO:0016746">
    <property type="term" value="F:acyltransferase activity"/>
    <property type="evidence" value="ECO:0007669"/>
    <property type="project" value="UniProtKB-KW"/>
</dbReference>
<dbReference type="Pfam" id="PF00668">
    <property type="entry name" value="Condensation"/>
    <property type="match status" value="1"/>
</dbReference>
<sequence length="472" mass="51428">MVDFGFFDDWHPAPGRIIAWTPAQQSRAAMLAAPAHLSPPSLQQEEYLRATLRTVDAGVRGSRLCMIVFDMPGQADLPAMGRTVTRFLRRHDTFGSWFTHEPDGSVVRRVIDPDMVEVTQTDHGCFNGGADIRAHVQATVPNALHWECFGFGVIQREESFTVYAAIDHLHTDGVAQALTCTDLLMLYGSELSGHAAELPAAGSHLAYCVRERHFNDRLRARSPKVRLWLDLLRRNGGDMPALPVDLGADTGAAYRRGAQITLPLFDEAAAARFERVCTESGGRFLSGLFAALALAELEFEDRAMYFALTPVNTRNSVDESASIGWYTNLVPIAFDVAADDRFATLVAKADRAADAVKDLTHVSPHRVVQLAAGEPGIRIGPGWAATMVSYVDVRKIPGVEMFDAIHGGMFANSAAPGAVYAWVNRFPDVTTLSLLFPDTPEARTSIERYVKALLSTITAVTAETADSNGSAR</sequence>
<dbReference type="OrthoDB" id="9123229at2"/>
<feature type="domain" description="Condensation" evidence="1">
    <location>
        <begin position="67"/>
        <end position="354"/>
    </location>
</feature>
<dbReference type="InterPro" id="IPR001242">
    <property type="entry name" value="Condensation_dom"/>
</dbReference>
<dbReference type="AlphaFoldDB" id="A0A386ZD73"/>
<reference evidence="2 3" key="1">
    <citation type="submission" date="2018-09" db="EMBL/GenBank/DDBJ databases">
        <title>Nocardia yunnanensis sp. nov., an actinomycete isolated from a soil sample.</title>
        <authorList>
            <person name="Zhang J."/>
        </authorList>
    </citation>
    <scope>NUCLEOTIDE SEQUENCE [LARGE SCALE GENOMIC DNA]</scope>
    <source>
        <strain evidence="2 3">CFHS0054</strain>
    </source>
</reference>
<dbReference type="SUPFAM" id="SSF52777">
    <property type="entry name" value="CoA-dependent acyltransferases"/>
    <property type="match status" value="2"/>
</dbReference>